<dbReference type="AlphaFoldDB" id="A0AAV5ERL8"/>
<protein>
    <submittedName>
        <fullName evidence="2">Uncharacterized protein</fullName>
    </submittedName>
</protein>
<name>A0AAV5ERL8_ELECO</name>
<feature type="compositionally biased region" description="Pro residues" evidence="1">
    <location>
        <begin position="62"/>
        <end position="99"/>
    </location>
</feature>
<keyword evidence="3" id="KW-1185">Reference proteome</keyword>
<reference evidence="2" key="1">
    <citation type="journal article" date="2018" name="DNA Res.">
        <title>Multiple hybrid de novo genome assembly of finger millet, an orphan allotetraploid crop.</title>
        <authorList>
            <person name="Hatakeyama M."/>
            <person name="Aluri S."/>
            <person name="Balachadran M.T."/>
            <person name="Sivarajan S.R."/>
            <person name="Patrignani A."/>
            <person name="Gruter S."/>
            <person name="Poveda L."/>
            <person name="Shimizu-Inatsugi R."/>
            <person name="Baeten J."/>
            <person name="Francoijs K.J."/>
            <person name="Nataraja K.N."/>
            <person name="Reddy Y.A.N."/>
            <person name="Phadnis S."/>
            <person name="Ravikumar R.L."/>
            <person name="Schlapbach R."/>
            <person name="Sreeman S.M."/>
            <person name="Shimizu K.K."/>
        </authorList>
    </citation>
    <scope>NUCLEOTIDE SEQUENCE</scope>
</reference>
<gene>
    <name evidence="2" type="primary">gb12879</name>
    <name evidence="2" type="ORF">PR202_gb12879</name>
</gene>
<sequence length="196" mass="21232">MEATQAELGPSGGESMGDDPSLMSVARGSSGGPRARRPTAPPPPSTKPRKRTFITPPARHIVPPPPRPMMPPPPRQSVPPPPHPMAPPPPRPTVPPPRPTTMCSSLRHQLVSDGLRPVRPPRHDCLAPYNCDDGLLPWQETSTSSPPRQEEAPFSTAVAWDAGDAFGSTPTPIFDWTPEYYGNVIFFPPFRSNAFS</sequence>
<organism evidence="2 3">
    <name type="scientific">Eleusine coracana subsp. coracana</name>
    <dbReference type="NCBI Taxonomy" id="191504"/>
    <lineage>
        <taxon>Eukaryota</taxon>
        <taxon>Viridiplantae</taxon>
        <taxon>Streptophyta</taxon>
        <taxon>Embryophyta</taxon>
        <taxon>Tracheophyta</taxon>
        <taxon>Spermatophyta</taxon>
        <taxon>Magnoliopsida</taxon>
        <taxon>Liliopsida</taxon>
        <taxon>Poales</taxon>
        <taxon>Poaceae</taxon>
        <taxon>PACMAD clade</taxon>
        <taxon>Chloridoideae</taxon>
        <taxon>Cynodonteae</taxon>
        <taxon>Eleusininae</taxon>
        <taxon>Eleusine</taxon>
    </lineage>
</organism>
<comment type="caution">
    <text evidence="2">The sequence shown here is derived from an EMBL/GenBank/DDBJ whole genome shotgun (WGS) entry which is preliminary data.</text>
</comment>
<dbReference type="Proteomes" id="UP001054889">
    <property type="component" value="Unassembled WGS sequence"/>
</dbReference>
<feature type="region of interest" description="Disordered" evidence="1">
    <location>
        <begin position="1"/>
        <end position="104"/>
    </location>
</feature>
<evidence type="ECO:0000256" key="1">
    <source>
        <dbReference type="SAM" id="MobiDB-lite"/>
    </source>
</evidence>
<evidence type="ECO:0000313" key="3">
    <source>
        <dbReference type="Proteomes" id="UP001054889"/>
    </source>
</evidence>
<accession>A0AAV5ERL8</accession>
<evidence type="ECO:0000313" key="2">
    <source>
        <dbReference type="EMBL" id="GJN25092.1"/>
    </source>
</evidence>
<proteinExistence type="predicted"/>
<dbReference type="EMBL" id="BQKI01000078">
    <property type="protein sequence ID" value="GJN25092.1"/>
    <property type="molecule type" value="Genomic_DNA"/>
</dbReference>
<reference evidence="2" key="2">
    <citation type="submission" date="2021-12" db="EMBL/GenBank/DDBJ databases">
        <title>Resequencing data analysis of finger millet.</title>
        <authorList>
            <person name="Hatakeyama M."/>
            <person name="Aluri S."/>
            <person name="Balachadran M.T."/>
            <person name="Sivarajan S.R."/>
            <person name="Poveda L."/>
            <person name="Shimizu-Inatsugi R."/>
            <person name="Schlapbach R."/>
            <person name="Sreeman S.M."/>
            <person name="Shimizu K.K."/>
        </authorList>
    </citation>
    <scope>NUCLEOTIDE SEQUENCE</scope>
</reference>